<dbReference type="AlphaFoldDB" id="A0A914E3M7"/>
<protein>
    <submittedName>
        <fullName evidence="7">Amidohydrolase-related domain-containing protein</fullName>
    </submittedName>
</protein>
<comment type="cofactor">
    <cofactor evidence="1">
        <name>Zn(2+)</name>
        <dbReference type="ChEBI" id="CHEBI:29105"/>
    </cofactor>
</comment>
<keyword evidence="4" id="KW-0862">Zinc</keyword>
<keyword evidence="2" id="KW-0479">Metal-binding</keyword>
<dbReference type="GO" id="GO:0046872">
    <property type="term" value="F:metal ion binding"/>
    <property type="evidence" value="ECO:0007669"/>
    <property type="project" value="UniProtKB-KW"/>
</dbReference>
<dbReference type="Proteomes" id="UP000887540">
    <property type="component" value="Unplaced"/>
</dbReference>
<dbReference type="PANTHER" id="PTHR11271:SF48">
    <property type="entry name" value="AMIDOHYDROLASE-RELATED DOMAIN-CONTAINING PROTEIN"/>
    <property type="match status" value="1"/>
</dbReference>
<evidence type="ECO:0000256" key="4">
    <source>
        <dbReference type="ARBA" id="ARBA00022833"/>
    </source>
</evidence>
<dbReference type="Pfam" id="PF01979">
    <property type="entry name" value="Amidohydro_1"/>
    <property type="match status" value="1"/>
</dbReference>
<keyword evidence="6" id="KW-1185">Reference proteome</keyword>
<feature type="domain" description="Amidohydrolase-related" evidence="5">
    <location>
        <begin position="53"/>
        <end position="398"/>
    </location>
</feature>
<evidence type="ECO:0000259" key="5">
    <source>
        <dbReference type="Pfam" id="PF01979"/>
    </source>
</evidence>
<dbReference type="GO" id="GO:0005829">
    <property type="term" value="C:cytosol"/>
    <property type="evidence" value="ECO:0007669"/>
    <property type="project" value="TreeGrafter"/>
</dbReference>
<dbReference type="PANTHER" id="PTHR11271">
    <property type="entry name" value="GUANINE DEAMINASE"/>
    <property type="match status" value="1"/>
</dbReference>
<sequence>MDYRGRVISATLIWVKDKLLSNIQIKIGTDGHIEAIGECLAEQSQVIHFRNTVLLPGFINAHSHAFHRFLRGRSEIGNTGADTFWKWRDNMYKLVEDATYEQLKTFCKTTFDEMLMAGITTVGEFHYIHHGNGRFDLDEAVIDAAAASGIRLVLIETLYCRSGFAATDVLSEQRRFQANVNEFLAKIDVLEAHSKSNENVTIAVAAHSLRAVDRSSLQKLWNMTNQKKLAFHIHLEEQPKEVEDCIEVEGTRPSQFLRANLPINERLTAVHCTYTKREELDELAKAGVNIWFLGDGIPDLSEVDTICLGTDCNNRLCFLEEMRWLAFCQNMKENRRNIASLNAEKLLKISTENGARALGLGARVGNFEVGAHFDFVGFDLESPRLRFVDENDEMLDAIIFGCGNSEISIVGVAGQTKFSNQRKN</sequence>
<dbReference type="WBParaSite" id="ACRNAN_scaffold558.g24072.t1">
    <property type="protein sequence ID" value="ACRNAN_scaffold558.g24072.t1"/>
    <property type="gene ID" value="ACRNAN_scaffold558.g24072"/>
</dbReference>
<dbReference type="InterPro" id="IPR032466">
    <property type="entry name" value="Metal_Hydrolase"/>
</dbReference>
<dbReference type="InterPro" id="IPR051607">
    <property type="entry name" value="Metallo-dep_hydrolases"/>
</dbReference>
<evidence type="ECO:0000256" key="1">
    <source>
        <dbReference type="ARBA" id="ARBA00001947"/>
    </source>
</evidence>
<dbReference type="SUPFAM" id="SSF51556">
    <property type="entry name" value="Metallo-dependent hydrolases"/>
    <property type="match status" value="1"/>
</dbReference>
<evidence type="ECO:0000256" key="3">
    <source>
        <dbReference type="ARBA" id="ARBA00022801"/>
    </source>
</evidence>
<accession>A0A914E3M7</accession>
<dbReference type="InterPro" id="IPR011059">
    <property type="entry name" value="Metal-dep_hydrolase_composite"/>
</dbReference>
<dbReference type="GO" id="GO:0019239">
    <property type="term" value="F:deaminase activity"/>
    <property type="evidence" value="ECO:0007669"/>
    <property type="project" value="TreeGrafter"/>
</dbReference>
<dbReference type="Gene3D" id="2.30.40.10">
    <property type="entry name" value="Urease, subunit C, domain 1"/>
    <property type="match status" value="1"/>
</dbReference>
<evidence type="ECO:0000256" key="2">
    <source>
        <dbReference type="ARBA" id="ARBA00022723"/>
    </source>
</evidence>
<proteinExistence type="predicted"/>
<keyword evidence="3" id="KW-0378">Hydrolase</keyword>
<dbReference type="SUPFAM" id="SSF51338">
    <property type="entry name" value="Composite domain of metallo-dependent hydrolases"/>
    <property type="match status" value="1"/>
</dbReference>
<organism evidence="6 7">
    <name type="scientific">Acrobeloides nanus</name>
    <dbReference type="NCBI Taxonomy" id="290746"/>
    <lineage>
        <taxon>Eukaryota</taxon>
        <taxon>Metazoa</taxon>
        <taxon>Ecdysozoa</taxon>
        <taxon>Nematoda</taxon>
        <taxon>Chromadorea</taxon>
        <taxon>Rhabditida</taxon>
        <taxon>Tylenchina</taxon>
        <taxon>Cephalobomorpha</taxon>
        <taxon>Cephaloboidea</taxon>
        <taxon>Cephalobidae</taxon>
        <taxon>Acrobeloides</taxon>
    </lineage>
</organism>
<reference evidence="7" key="1">
    <citation type="submission" date="2022-11" db="UniProtKB">
        <authorList>
            <consortium name="WormBaseParasite"/>
        </authorList>
    </citation>
    <scope>IDENTIFICATION</scope>
</reference>
<evidence type="ECO:0000313" key="7">
    <source>
        <dbReference type="WBParaSite" id="ACRNAN_scaffold558.g24072.t1"/>
    </source>
</evidence>
<dbReference type="InterPro" id="IPR006680">
    <property type="entry name" value="Amidohydro-rel"/>
</dbReference>
<dbReference type="Gene3D" id="3.20.20.140">
    <property type="entry name" value="Metal-dependent hydrolases"/>
    <property type="match status" value="1"/>
</dbReference>
<name>A0A914E3M7_9BILA</name>
<evidence type="ECO:0000313" key="6">
    <source>
        <dbReference type="Proteomes" id="UP000887540"/>
    </source>
</evidence>